<evidence type="ECO:0000313" key="2">
    <source>
        <dbReference type="Proteomes" id="UP000807342"/>
    </source>
</evidence>
<sequence length="110" mass="11610">DDRDPSIVYFSSAPGLNDWSAIGTAGEFMNSTSYSAAVGSGVNVTFFGSLITVFGTVSATSAGVADPVTQYILDSDAPVNYHAQPTNDTQYNVQFYQSSPLNSSSHTLQI</sequence>
<dbReference type="AlphaFoldDB" id="A0A9P5XGH5"/>
<proteinExistence type="predicted"/>
<dbReference type="OrthoDB" id="3265734at2759"/>
<name>A0A9P5XGH5_9AGAR</name>
<protein>
    <submittedName>
        <fullName evidence="1">Uncharacterized protein</fullName>
    </submittedName>
</protein>
<feature type="non-terminal residue" evidence="1">
    <location>
        <position position="1"/>
    </location>
</feature>
<dbReference type="Proteomes" id="UP000807342">
    <property type="component" value="Unassembled WGS sequence"/>
</dbReference>
<organism evidence="1 2">
    <name type="scientific">Macrolepiota fuliginosa MF-IS2</name>
    <dbReference type="NCBI Taxonomy" id="1400762"/>
    <lineage>
        <taxon>Eukaryota</taxon>
        <taxon>Fungi</taxon>
        <taxon>Dikarya</taxon>
        <taxon>Basidiomycota</taxon>
        <taxon>Agaricomycotina</taxon>
        <taxon>Agaricomycetes</taxon>
        <taxon>Agaricomycetidae</taxon>
        <taxon>Agaricales</taxon>
        <taxon>Agaricineae</taxon>
        <taxon>Agaricaceae</taxon>
        <taxon>Macrolepiota</taxon>
    </lineage>
</organism>
<reference evidence="1" key="1">
    <citation type="submission" date="2020-11" db="EMBL/GenBank/DDBJ databases">
        <authorList>
            <consortium name="DOE Joint Genome Institute"/>
            <person name="Ahrendt S."/>
            <person name="Riley R."/>
            <person name="Andreopoulos W."/>
            <person name="Labutti K."/>
            <person name="Pangilinan J."/>
            <person name="Ruiz-Duenas F.J."/>
            <person name="Barrasa J.M."/>
            <person name="Sanchez-Garcia M."/>
            <person name="Camarero S."/>
            <person name="Miyauchi S."/>
            <person name="Serrano A."/>
            <person name="Linde D."/>
            <person name="Babiker R."/>
            <person name="Drula E."/>
            <person name="Ayuso-Fernandez I."/>
            <person name="Pacheco R."/>
            <person name="Padilla G."/>
            <person name="Ferreira P."/>
            <person name="Barriuso J."/>
            <person name="Kellner H."/>
            <person name="Castanera R."/>
            <person name="Alfaro M."/>
            <person name="Ramirez L."/>
            <person name="Pisabarro A.G."/>
            <person name="Kuo A."/>
            <person name="Tritt A."/>
            <person name="Lipzen A."/>
            <person name="He G."/>
            <person name="Yan M."/>
            <person name="Ng V."/>
            <person name="Cullen D."/>
            <person name="Martin F."/>
            <person name="Rosso M.-N."/>
            <person name="Henrissat B."/>
            <person name="Hibbett D."/>
            <person name="Martinez A.T."/>
            <person name="Grigoriev I.V."/>
        </authorList>
    </citation>
    <scope>NUCLEOTIDE SEQUENCE</scope>
    <source>
        <strain evidence="1">MF-IS2</strain>
    </source>
</reference>
<gene>
    <name evidence="1" type="ORF">P691DRAFT_622465</name>
</gene>
<feature type="non-terminal residue" evidence="1">
    <location>
        <position position="110"/>
    </location>
</feature>
<comment type="caution">
    <text evidence="1">The sequence shown here is derived from an EMBL/GenBank/DDBJ whole genome shotgun (WGS) entry which is preliminary data.</text>
</comment>
<evidence type="ECO:0000313" key="1">
    <source>
        <dbReference type="EMBL" id="KAF9450538.1"/>
    </source>
</evidence>
<accession>A0A9P5XGH5</accession>
<dbReference type="EMBL" id="MU151102">
    <property type="protein sequence ID" value="KAF9450538.1"/>
    <property type="molecule type" value="Genomic_DNA"/>
</dbReference>
<keyword evidence="2" id="KW-1185">Reference proteome</keyword>
<dbReference type="Gene3D" id="2.60.120.260">
    <property type="entry name" value="Galactose-binding domain-like"/>
    <property type="match status" value="1"/>
</dbReference>